<sequence>MREVESVSVSSGINNRPLMIGVACDLISMHCLSVRLWHSLSLCSRGADAGCVLVVMVTLVETDEDNRLENGIRRSRFAVLISLRRV</sequence>
<organism evidence="1 2">
    <name type="scientific">Cirrhinus molitorella</name>
    <name type="common">mud carp</name>
    <dbReference type="NCBI Taxonomy" id="172907"/>
    <lineage>
        <taxon>Eukaryota</taxon>
        <taxon>Metazoa</taxon>
        <taxon>Chordata</taxon>
        <taxon>Craniata</taxon>
        <taxon>Vertebrata</taxon>
        <taxon>Euteleostomi</taxon>
        <taxon>Actinopterygii</taxon>
        <taxon>Neopterygii</taxon>
        <taxon>Teleostei</taxon>
        <taxon>Ostariophysi</taxon>
        <taxon>Cypriniformes</taxon>
        <taxon>Cyprinidae</taxon>
        <taxon>Labeoninae</taxon>
        <taxon>Labeonini</taxon>
        <taxon>Cirrhinus</taxon>
    </lineage>
</organism>
<proteinExistence type="predicted"/>
<comment type="caution">
    <text evidence="1">The sequence shown here is derived from an EMBL/GenBank/DDBJ whole genome shotgun (WGS) entry which is preliminary data.</text>
</comment>
<protein>
    <submittedName>
        <fullName evidence="1">Uncharacterized protein</fullName>
    </submittedName>
</protein>
<keyword evidence="2" id="KW-1185">Reference proteome</keyword>
<gene>
    <name evidence="1" type="ORF">QQF64_029263</name>
</gene>
<evidence type="ECO:0000313" key="1">
    <source>
        <dbReference type="EMBL" id="KAL1273401.1"/>
    </source>
</evidence>
<name>A0ABR3N8W7_9TELE</name>
<evidence type="ECO:0000313" key="2">
    <source>
        <dbReference type="Proteomes" id="UP001558613"/>
    </source>
</evidence>
<dbReference type="Proteomes" id="UP001558613">
    <property type="component" value="Unassembled WGS sequence"/>
</dbReference>
<dbReference type="EMBL" id="JAYMGO010000006">
    <property type="protein sequence ID" value="KAL1273401.1"/>
    <property type="molecule type" value="Genomic_DNA"/>
</dbReference>
<accession>A0ABR3N8W7</accession>
<reference evidence="1 2" key="1">
    <citation type="submission" date="2023-09" db="EMBL/GenBank/DDBJ databases">
        <authorList>
            <person name="Wang M."/>
        </authorList>
    </citation>
    <scope>NUCLEOTIDE SEQUENCE [LARGE SCALE GENOMIC DNA]</scope>
    <source>
        <strain evidence="1">GT-2023</strain>
        <tissue evidence="1">Liver</tissue>
    </source>
</reference>